<dbReference type="Pfam" id="PF09391">
    <property type="entry name" value="DUF2000"/>
    <property type="match status" value="1"/>
</dbReference>
<accession>A0ABY7B377</accession>
<dbReference type="PIRSF" id="PIRSF033736">
    <property type="entry name" value="UCP033763"/>
    <property type="match status" value="1"/>
</dbReference>
<gene>
    <name evidence="1" type="ORF">ORV05_02820</name>
</gene>
<name>A0ABY7B377_9PSEU</name>
<evidence type="ECO:0000313" key="1">
    <source>
        <dbReference type="EMBL" id="WAL66765.1"/>
    </source>
</evidence>
<proteinExistence type="predicted"/>
<dbReference type="InterPro" id="IPR018988">
    <property type="entry name" value="DUF2000"/>
</dbReference>
<dbReference type="Proteomes" id="UP001163203">
    <property type="component" value="Chromosome"/>
</dbReference>
<reference evidence="1" key="1">
    <citation type="submission" date="2022-11" db="EMBL/GenBank/DDBJ databases">
        <authorList>
            <person name="Mo P."/>
        </authorList>
    </citation>
    <scope>NUCLEOTIDE SEQUENCE</scope>
    <source>
        <strain evidence="1">HUAS 11-8</strain>
    </source>
</reference>
<organism evidence="1 2">
    <name type="scientific">Amycolatopsis cynarae</name>
    <dbReference type="NCBI Taxonomy" id="2995223"/>
    <lineage>
        <taxon>Bacteria</taxon>
        <taxon>Bacillati</taxon>
        <taxon>Actinomycetota</taxon>
        <taxon>Actinomycetes</taxon>
        <taxon>Pseudonocardiales</taxon>
        <taxon>Pseudonocardiaceae</taxon>
        <taxon>Amycolatopsis</taxon>
    </lineage>
</organism>
<evidence type="ECO:0000313" key="2">
    <source>
        <dbReference type="Proteomes" id="UP001163203"/>
    </source>
</evidence>
<dbReference type="Gene3D" id="3.40.1490.10">
    <property type="entry name" value="Bit1"/>
    <property type="match status" value="1"/>
</dbReference>
<dbReference type="InterPro" id="IPR017021">
    <property type="entry name" value="UCP033763"/>
</dbReference>
<dbReference type="SUPFAM" id="SSF102462">
    <property type="entry name" value="Peptidyl-tRNA hydrolase II"/>
    <property type="match status" value="1"/>
</dbReference>
<sequence length="159" mass="16347">MSTAHQDILALLAEDVQGGVTTRTARVKWVIVADQSLGPGLVANATACLGAAVGAALPGLLGGEVADGSGQSHAGLPWCGCPILGADAEKVRALHAKARTREGIFVAGMSKHAQASRSYEEYAETLGSTPAEELSYYAISLVGPRNKIDKLVGGLPLLR</sequence>
<dbReference type="InterPro" id="IPR023476">
    <property type="entry name" value="Pep_tRNA_hydro_II_dom_sf"/>
</dbReference>
<protein>
    <submittedName>
        <fullName evidence="1">DUF2000 domain-containing protein</fullName>
    </submittedName>
</protein>
<keyword evidence="2" id="KW-1185">Reference proteome</keyword>
<dbReference type="RefSeq" id="WP_268756891.1">
    <property type="nucleotide sequence ID" value="NZ_CP113836.1"/>
</dbReference>
<dbReference type="EMBL" id="CP113836">
    <property type="protein sequence ID" value="WAL66765.1"/>
    <property type="molecule type" value="Genomic_DNA"/>
</dbReference>